<dbReference type="AlphaFoldDB" id="A0A3A9IPU6"/>
<evidence type="ECO:0000313" key="2">
    <source>
        <dbReference type="Proteomes" id="UP000281725"/>
    </source>
</evidence>
<dbReference type="EMBL" id="RAWX01000001">
    <property type="protein sequence ID" value="RKJ92020.1"/>
    <property type="molecule type" value="Genomic_DNA"/>
</dbReference>
<proteinExistence type="predicted"/>
<comment type="caution">
    <text evidence="1">The sequence shown here is derived from an EMBL/GenBank/DDBJ whole genome shotgun (WGS) entry which is preliminary data.</text>
</comment>
<name>A0A3A9IPU6_AERVE</name>
<dbReference type="InterPro" id="IPR032359">
    <property type="entry name" value="KwaB-like"/>
</dbReference>
<gene>
    <name evidence="1" type="ORF">D6R50_05465</name>
</gene>
<dbReference type="Pfam" id="PF16162">
    <property type="entry name" value="KwaB"/>
    <property type="match status" value="1"/>
</dbReference>
<dbReference type="RefSeq" id="WP_120414474.1">
    <property type="nucleotide sequence ID" value="NZ_CP110364.1"/>
</dbReference>
<accession>A0A3A9IPU6</accession>
<dbReference type="Proteomes" id="UP000281725">
    <property type="component" value="Unassembled WGS sequence"/>
</dbReference>
<evidence type="ECO:0000313" key="1">
    <source>
        <dbReference type="EMBL" id="RKJ92020.1"/>
    </source>
</evidence>
<protein>
    <submittedName>
        <fullName evidence="1">DUF4868 domain-containing protein</fullName>
    </submittedName>
</protein>
<reference evidence="1 2" key="1">
    <citation type="submission" date="2018-09" db="EMBL/GenBank/DDBJ databases">
        <title>Genome sequencing of Aeromonas veronii MS-17-88.</title>
        <authorList>
            <person name="Tekedar H.C."/>
            <person name="Arick M.A."/>
            <person name="Hsu C.-Y."/>
            <person name="Thrash A."/>
            <person name="Karsi A."/>
            <person name="Lawrence M.L."/>
            <person name="Abdelhamed H."/>
        </authorList>
    </citation>
    <scope>NUCLEOTIDE SEQUENCE [LARGE SCALE GENOMIC DNA]</scope>
    <source>
        <strain evidence="1 2">MS 17-88</strain>
    </source>
</reference>
<organism evidence="1 2">
    <name type="scientific">Aeromonas veronii</name>
    <dbReference type="NCBI Taxonomy" id="654"/>
    <lineage>
        <taxon>Bacteria</taxon>
        <taxon>Pseudomonadati</taxon>
        <taxon>Pseudomonadota</taxon>
        <taxon>Gammaproteobacteria</taxon>
        <taxon>Aeromonadales</taxon>
        <taxon>Aeromonadaceae</taxon>
        <taxon>Aeromonas</taxon>
    </lineage>
</organism>
<sequence length="323" mass="36981">MQDKLLILDNIKTIDFNAFDVRLWVIKKSTNAGQHSYRALSASIDGLDADLIATLRKFFFGVEQQVEPIRELSAYSALTVDTDEDRALVHTVDATDFAAIIDKINLGADNEPVTDIKEFHNAWALVVEFKFNEHCFYAFSKVKGGWNLKRVSTISSWTFSDGDFKKIDVCNTFSFRNYFDFIAYGENVFIRDKANYELGLNIREGLEAKRDVLVDALAEHGIITSVDDLKIAIGNNKTLLRRLVSAEETRYFEDQQFIEDMKAIIVEHQWEINVDNDGKFVIDENNIDLFLKLINDKRFISLIKKQMVDADRVEIVQPANNAD</sequence>